<feature type="transmembrane region" description="Helical" evidence="10">
    <location>
        <begin position="251"/>
        <end position="272"/>
    </location>
</feature>
<dbReference type="AlphaFoldDB" id="A0AAU8FUG7"/>
<dbReference type="Gene3D" id="1.20.1560.10">
    <property type="entry name" value="ABC transporter type 1, transmembrane domain"/>
    <property type="match status" value="1"/>
</dbReference>
<evidence type="ECO:0000313" key="14">
    <source>
        <dbReference type="EMBL" id="XCH28053.1"/>
    </source>
</evidence>
<keyword evidence="8 10" id="KW-1133">Transmembrane helix</keyword>
<comment type="subcellular location">
    <subcellularLocation>
        <location evidence="1">Cell membrane</location>
        <topology evidence="1">Multi-pass membrane protein</topology>
    </subcellularLocation>
</comment>
<dbReference type="Pfam" id="PF00005">
    <property type="entry name" value="ABC_tran"/>
    <property type="match status" value="1"/>
</dbReference>
<dbReference type="GO" id="GO:0008233">
    <property type="term" value="F:peptidase activity"/>
    <property type="evidence" value="ECO:0007669"/>
    <property type="project" value="InterPro"/>
</dbReference>
<dbReference type="PROSITE" id="PS50893">
    <property type="entry name" value="ABC_TRANSPORTER_2"/>
    <property type="match status" value="1"/>
</dbReference>
<dbReference type="InterPro" id="IPR039421">
    <property type="entry name" value="Type_1_exporter"/>
</dbReference>
<evidence type="ECO:0000256" key="9">
    <source>
        <dbReference type="ARBA" id="ARBA00023136"/>
    </source>
</evidence>
<dbReference type="InterPro" id="IPR036640">
    <property type="entry name" value="ABC1_TM_sf"/>
</dbReference>
<dbReference type="SUPFAM" id="SSF52540">
    <property type="entry name" value="P-loop containing nucleoside triphosphate hydrolases"/>
    <property type="match status" value="1"/>
</dbReference>
<dbReference type="CDD" id="cd18571">
    <property type="entry name" value="ABC_6TM_peptidase_like"/>
    <property type="match status" value="1"/>
</dbReference>
<keyword evidence="4 10" id="KW-0812">Transmembrane</keyword>
<evidence type="ECO:0000259" key="13">
    <source>
        <dbReference type="PROSITE" id="PS50990"/>
    </source>
</evidence>
<dbReference type="EMBL" id="CP159289">
    <property type="protein sequence ID" value="XCH28053.1"/>
    <property type="molecule type" value="Genomic_DNA"/>
</dbReference>
<evidence type="ECO:0000256" key="8">
    <source>
        <dbReference type="ARBA" id="ARBA00022989"/>
    </source>
</evidence>
<evidence type="ECO:0000256" key="3">
    <source>
        <dbReference type="ARBA" id="ARBA00022475"/>
    </source>
</evidence>
<dbReference type="InterPro" id="IPR027417">
    <property type="entry name" value="P-loop_NTPase"/>
</dbReference>
<dbReference type="PANTHER" id="PTHR43394">
    <property type="entry name" value="ATP-DEPENDENT PERMEASE MDL1, MITOCHONDRIAL"/>
    <property type="match status" value="1"/>
</dbReference>
<proteinExistence type="predicted"/>
<dbReference type="InterPro" id="IPR005074">
    <property type="entry name" value="Peptidase_C39"/>
</dbReference>
<dbReference type="Gene3D" id="3.90.70.10">
    <property type="entry name" value="Cysteine proteinases"/>
    <property type="match status" value="1"/>
</dbReference>
<accession>A0AAU8FUG7</accession>
<dbReference type="InterPro" id="IPR017871">
    <property type="entry name" value="ABC_transporter-like_CS"/>
</dbReference>
<dbReference type="InterPro" id="IPR011527">
    <property type="entry name" value="ABC1_TM_dom"/>
</dbReference>
<dbReference type="PROSITE" id="PS50990">
    <property type="entry name" value="PEPTIDASE_C39"/>
    <property type="match status" value="1"/>
</dbReference>
<dbReference type="GO" id="GO:0006508">
    <property type="term" value="P:proteolysis"/>
    <property type="evidence" value="ECO:0007669"/>
    <property type="project" value="InterPro"/>
</dbReference>
<dbReference type="InterPro" id="IPR003439">
    <property type="entry name" value="ABC_transporter-like_ATP-bd"/>
</dbReference>
<dbReference type="Pfam" id="PF03412">
    <property type="entry name" value="Peptidase_C39"/>
    <property type="match status" value="1"/>
</dbReference>
<evidence type="ECO:0000256" key="6">
    <source>
        <dbReference type="ARBA" id="ARBA00022801"/>
    </source>
</evidence>
<keyword evidence="3" id="KW-1003">Cell membrane</keyword>
<dbReference type="PANTHER" id="PTHR43394:SF1">
    <property type="entry name" value="ATP-BINDING CASSETTE SUB-FAMILY B MEMBER 10, MITOCHONDRIAL"/>
    <property type="match status" value="1"/>
</dbReference>
<dbReference type="FunFam" id="3.40.50.300:FF:000221">
    <property type="entry name" value="Multidrug ABC transporter ATP-binding protein"/>
    <property type="match status" value="1"/>
</dbReference>
<organism evidence="14">
    <name type="scientific">Dyadobacter sp. 676</name>
    <dbReference type="NCBI Taxonomy" id="3088362"/>
    <lineage>
        <taxon>Bacteria</taxon>
        <taxon>Pseudomonadati</taxon>
        <taxon>Bacteroidota</taxon>
        <taxon>Cytophagia</taxon>
        <taxon>Cytophagales</taxon>
        <taxon>Spirosomataceae</taxon>
        <taxon>Dyadobacter</taxon>
    </lineage>
</organism>
<feature type="transmembrane region" description="Helical" evidence="10">
    <location>
        <begin position="325"/>
        <end position="348"/>
    </location>
</feature>
<dbReference type="RefSeq" id="WP_353723280.1">
    <property type="nucleotide sequence ID" value="NZ_CP159289.1"/>
</dbReference>
<sequence>MRNFPHYFQLDQMDCGPTCLRIVAKYYGRHYSAQTIRDKTDIGKTGVSMMSLADTAEQIGFRTAGVRLNLFQLIEQAQLPCILHWEQNHYVVLYKINGDWPWLGRDLLRNIRGGRKSGVSHATDARRHEQHPHLPNTNTRRQYRFFISDPAMGLVSYSSEEFEQKWLSARSATGRDGISLLLEPDENFPTLSGETPHGTNTARLISYLGKYRKLIAQLVLTMFIGSFLSILLPLLAQAVVDIGIGTQDLSFVNLVLVAQAILLTSITSVDFLRSWILLHISSRINLTILSDFLAKLMKLPISFFDTKMFGDIMQRIGDHQRIESFLTGQAISSALSMANLAIFGALLAYYQIQVFTLTALFSVAYCLWVIFFFRRRRSIDMKRFEIQSQNQSEVIQLIQGMQDIKLARAERVKRWAWERTQAQLFHWGVRSLSVAQFQQAGALFINNSKNILVTYLTVSSVIDGTLTVGQMVSVQYIMGQFNAPIEQLVSFLQGWQDARMSMERLNEVQHLSDEEPHDAELRRVWGSRFDICFDGLTFSYPGQDSDPVLNNIDLKIPHGKITALVGASGSGKTTLLKLLLKFYQPKSGSIRLCPPAQDTNKEDAPGEGLSFAAISHSEWRGQCGVVMQDGFIFSDTIARNIAVGEQRINPQKLYQAAYTANIHDFIEALPLGYQTKIGAEGNPLSQGQKQRILIARAVYKDPRIILFDEATNALDATNEATIVRNLNKFFESRTVVIVAHRLSTVRHADQIVVIERGKIQEIGKHDELIKKRGKYHALVSAQLDLPNN</sequence>
<gene>
    <name evidence="14" type="ORF">ABV298_31750</name>
</gene>
<dbReference type="PROSITE" id="PS00211">
    <property type="entry name" value="ABC_TRANSPORTER_1"/>
    <property type="match status" value="1"/>
</dbReference>
<keyword evidence="7" id="KW-0067">ATP-binding</keyword>
<keyword evidence="5" id="KW-0547">Nucleotide-binding</keyword>
<dbReference type="GO" id="GO:0015421">
    <property type="term" value="F:ABC-type oligopeptide transporter activity"/>
    <property type="evidence" value="ECO:0007669"/>
    <property type="project" value="TreeGrafter"/>
</dbReference>
<feature type="domain" description="Peptidase C39" evidence="13">
    <location>
        <begin position="9"/>
        <end position="173"/>
    </location>
</feature>
<dbReference type="PROSITE" id="PS50929">
    <property type="entry name" value="ABC_TM1F"/>
    <property type="match status" value="1"/>
</dbReference>
<feature type="domain" description="ABC transmembrane type-1" evidence="12">
    <location>
        <begin position="218"/>
        <end position="497"/>
    </location>
</feature>
<dbReference type="SMART" id="SM00382">
    <property type="entry name" value="AAA"/>
    <property type="match status" value="1"/>
</dbReference>
<evidence type="ECO:0000256" key="1">
    <source>
        <dbReference type="ARBA" id="ARBA00004651"/>
    </source>
</evidence>
<dbReference type="InterPro" id="IPR003593">
    <property type="entry name" value="AAA+_ATPase"/>
</dbReference>
<evidence type="ECO:0000256" key="7">
    <source>
        <dbReference type="ARBA" id="ARBA00022840"/>
    </source>
</evidence>
<evidence type="ECO:0000256" key="10">
    <source>
        <dbReference type="SAM" id="Phobius"/>
    </source>
</evidence>
<dbReference type="Gene3D" id="3.40.50.300">
    <property type="entry name" value="P-loop containing nucleotide triphosphate hydrolases"/>
    <property type="match status" value="1"/>
</dbReference>
<feature type="transmembrane region" description="Helical" evidence="10">
    <location>
        <begin position="214"/>
        <end position="239"/>
    </location>
</feature>
<keyword evidence="2" id="KW-0813">Transport</keyword>
<evidence type="ECO:0000259" key="12">
    <source>
        <dbReference type="PROSITE" id="PS50929"/>
    </source>
</evidence>
<evidence type="ECO:0000256" key="2">
    <source>
        <dbReference type="ARBA" id="ARBA00022448"/>
    </source>
</evidence>
<evidence type="ECO:0000259" key="11">
    <source>
        <dbReference type="PROSITE" id="PS50893"/>
    </source>
</evidence>
<dbReference type="GO" id="GO:0005524">
    <property type="term" value="F:ATP binding"/>
    <property type="evidence" value="ECO:0007669"/>
    <property type="project" value="UniProtKB-KW"/>
</dbReference>
<keyword evidence="6" id="KW-0378">Hydrolase</keyword>
<dbReference type="GO" id="GO:0016887">
    <property type="term" value="F:ATP hydrolysis activity"/>
    <property type="evidence" value="ECO:0007669"/>
    <property type="project" value="InterPro"/>
</dbReference>
<dbReference type="Pfam" id="PF00664">
    <property type="entry name" value="ABC_membrane"/>
    <property type="match status" value="1"/>
</dbReference>
<dbReference type="SUPFAM" id="SSF90123">
    <property type="entry name" value="ABC transporter transmembrane region"/>
    <property type="match status" value="1"/>
</dbReference>
<feature type="transmembrane region" description="Helical" evidence="10">
    <location>
        <begin position="354"/>
        <end position="373"/>
    </location>
</feature>
<feature type="domain" description="ABC transporter" evidence="11">
    <location>
        <begin position="531"/>
        <end position="781"/>
    </location>
</feature>
<evidence type="ECO:0000256" key="5">
    <source>
        <dbReference type="ARBA" id="ARBA00022741"/>
    </source>
</evidence>
<reference evidence="14" key="1">
    <citation type="submission" date="2024-06" db="EMBL/GenBank/DDBJ databases">
        <title>Sequencing and assembly of the genome of Dyadobacter sp. strain 676, a symbiont of Cyamopsis tetragonoloba.</title>
        <authorList>
            <person name="Guro P."/>
            <person name="Sazanova A."/>
            <person name="Kuznetsova I."/>
            <person name="Belimov A."/>
            <person name="Safronova V."/>
        </authorList>
    </citation>
    <scope>NUCLEOTIDE SEQUENCE</scope>
    <source>
        <strain evidence="14">676</strain>
    </source>
</reference>
<protein>
    <submittedName>
        <fullName evidence="14">Peptidase domain-containing ABC transporter</fullName>
    </submittedName>
</protein>
<evidence type="ECO:0000256" key="4">
    <source>
        <dbReference type="ARBA" id="ARBA00022692"/>
    </source>
</evidence>
<dbReference type="GO" id="GO:0005886">
    <property type="term" value="C:plasma membrane"/>
    <property type="evidence" value="ECO:0007669"/>
    <property type="project" value="UniProtKB-SubCell"/>
</dbReference>
<name>A0AAU8FUG7_9BACT</name>
<keyword evidence="9 10" id="KW-0472">Membrane</keyword>